<keyword evidence="6" id="KW-0645">Protease</keyword>
<evidence type="ECO:0000256" key="11">
    <source>
        <dbReference type="ARBA" id="ARBA00022984"/>
    </source>
</evidence>
<evidence type="ECO:0000256" key="18">
    <source>
        <dbReference type="SAM" id="Phobius"/>
    </source>
</evidence>
<dbReference type="Pfam" id="PF00912">
    <property type="entry name" value="Transgly"/>
    <property type="match status" value="1"/>
</dbReference>
<dbReference type="PANTHER" id="PTHR32282:SF11">
    <property type="entry name" value="PENICILLIN-BINDING PROTEIN 1B"/>
    <property type="match status" value="1"/>
</dbReference>
<feature type="domain" description="Glycosyl transferase family 51" evidence="20">
    <location>
        <begin position="55"/>
        <end position="227"/>
    </location>
</feature>
<evidence type="ECO:0000256" key="17">
    <source>
        <dbReference type="SAM" id="MobiDB-lite"/>
    </source>
</evidence>
<comment type="subcellular location">
    <subcellularLocation>
        <location evidence="1">Cell membrane</location>
    </subcellularLocation>
</comment>
<keyword evidence="11" id="KW-0573">Peptidoglycan synthesis</keyword>
<evidence type="ECO:0000259" key="19">
    <source>
        <dbReference type="Pfam" id="PF00905"/>
    </source>
</evidence>
<dbReference type="GO" id="GO:0071555">
    <property type="term" value="P:cell wall organization"/>
    <property type="evidence" value="ECO:0007669"/>
    <property type="project" value="UniProtKB-KW"/>
</dbReference>
<feature type="domain" description="Penicillin-binding protein transpeptidase" evidence="19">
    <location>
        <begin position="318"/>
        <end position="594"/>
    </location>
</feature>
<dbReference type="GO" id="GO:0005886">
    <property type="term" value="C:plasma membrane"/>
    <property type="evidence" value="ECO:0007669"/>
    <property type="project" value="UniProtKB-SubCell"/>
</dbReference>
<dbReference type="GO" id="GO:0008955">
    <property type="term" value="F:peptidoglycan glycosyltransferase activity"/>
    <property type="evidence" value="ECO:0007669"/>
    <property type="project" value="UniProtKB-EC"/>
</dbReference>
<comment type="similarity">
    <text evidence="2">In the C-terminal section; belongs to the transpeptidase family.</text>
</comment>
<dbReference type="FunFam" id="1.10.3810.10:FF:000001">
    <property type="entry name" value="Penicillin-binding protein 1A"/>
    <property type="match status" value="1"/>
</dbReference>
<keyword evidence="18" id="KW-1133">Transmembrane helix</keyword>
<feature type="non-terminal residue" evidence="21">
    <location>
        <position position="724"/>
    </location>
</feature>
<dbReference type="PANTHER" id="PTHR32282">
    <property type="entry name" value="BINDING PROTEIN TRANSPEPTIDASE, PUTATIVE-RELATED"/>
    <property type="match status" value="1"/>
</dbReference>
<dbReference type="GO" id="GO:0006508">
    <property type="term" value="P:proteolysis"/>
    <property type="evidence" value="ECO:0007669"/>
    <property type="project" value="UniProtKB-KW"/>
</dbReference>
<dbReference type="GO" id="GO:0008658">
    <property type="term" value="F:penicillin binding"/>
    <property type="evidence" value="ECO:0007669"/>
    <property type="project" value="InterPro"/>
</dbReference>
<keyword evidence="13" id="KW-0511">Multifunctional enzyme</keyword>
<comment type="catalytic activity">
    <reaction evidence="16">
        <text>[GlcNAc-(1-&gt;4)-Mur2Ac(oyl-L-Ala-gamma-D-Glu-L-Lys-D-Ala-D-Ala)](n)-di-trans,octa-cis-undecaprenyl diphosphate + beta-D-GlcNAc-(1-&gt;4)-Mur2Ac(oyl-L-Ala-gamma-D-Glu-L-Lys-D-Ala-D-Ala)-di-trans,octa-cis-undecaprenyl diphosphate = [GlcNAc-(1-&gt;4)-Mur2Ac(oyl-L-Ala-gamma-D-Glu-L-Lys-D-Ala-D-Ala)](n+1)-di-trans,octa-cis-undecaprenyl diphosphate + di-trans,octa-cis-undecaprenyl diphosphate + H(+)</text>
        <dbReference type="Rhea" id="RHEA:23708"/>
        <dbReference type="Rhea" id="RHEA-COMP:9602"/>
        <dbReference type="Rhea" id="RHEA-COMP:9603"/>
        <dbReference type="ChEBI" id="CHEBI:15378"/>
        <dbReference type="ChEBI" id="CHEBI:58405"/>
        <dbReference type="ChEBI" id="CHEBI:60033"/>
        <dbReference type="ChEBI" id="CHEBI:78435"/>
        <dbReference type="EC" id="2.4.99.28"/>
    </reaction>
</comment>
<evidence type="ECO:0000256" key="16">
    <source>
        <dbReference type="ARBA" id="ARBA00049902"/>
    </source>
</evidence>
<feature type="compositionally biased region" description="Polar residues" evidence="17">
    <location>
        <begin position="712"/>
        <end position="724"/>
    </location>
</feature>
<dbReference type="GO" id="GO:0030288">
    <property type="term" value="C:outer membrane-bounded periplasmic space"/>
    <property type="evidence" value="ECO:0007669"/>
    <property type="project" value="TreeGrafter"/>
</dbReference>
<sequence length="724" mass="79664">MKKILTIIGVLILSAFVVGTVVVIWIGKDLPDPNRLSDRQVIQSTKIYDRTGEHLLYEVYQNQKRTLVELNQMSPYLPKAVIAIEDKNFNNHSGVAFLSIARAGFNNLIGRKAGSGGASTLTQQLIKNTMVGDERSIFRKIKEAMLALRLEKKYSKDEIIKMYLNEVPFGSTNYGVESASQSYFHKSAKDIDIAESATLAALIQAPSRYLNNANTLHDRRDTVLRLMNEQGYITLDEKKQAQNQALRVYRSSGIMDAPHFVLYVKQLLADQFGEKIVDDGGLKVITTIDYEKQKAAEKIVKENGDKFAKTANANNAALVSIDPKTGQILAMVGSRDFGNEEIDGQFNVAILGKRQPGSSFKPFVYTATFEKGYTPDTVVYDTVTNFDLGTNGDYTPHNYDGKEHGLVTFRKALQGSLNIPAVKALYLVGTKEMIEFAKRFGYTTFTGDPGLSLVLGGAEVNLLEHTNAFATLANNGSYHVPVSILKVTDPKENVLIEWKEVPGTEAIKPELAATISNVLSDDAARGYIFGRNGSLTLPGRPVAAKTGTTNDYKDAWTMGYTPSITTGVWVGNTIPSPMKGGGNTLAGLIWNQFMKEATKNTPVETFPKPPENDAIKPVLRGADGGIKLKINNISGHIATSTTPPALITEKTYLPPHDILHYVNKDDPRGPVPANAYVDPQYQNWENSLNDWAQRQNNSGHAISFEDPPTEYDSANYNPELTPQV</sequence>
<dbReference type="Pfam" id="PF00905">
    <property type="entry name" value="Transpeptidase"/>
    <property type="match status" value="1"/>
</dbReference>
<organism evidence="21 22">
    <name type="scientific">Candidatus Magasanikbacteria bacterium RIFOXYD2_FULL_36_9</name>
    <dbReference type="NCBI Taxonomy" id="1798707"/>
    <lineage>
        <taxon>Bacteria</taxon>
        <taxon>Candidatus Magasanikiibacteriota</taxon>
    </lineage>
</organism>
<evidence type="ECO:0000256" key="6">
    <source>
        <dbReference type="ARBA" id="ARBA00022670"/>
    </source>
</evidence>
<dbReference type="Proteomes" id="UP000178490">
    <property type="component" value="Unassembled WGS sequence"/>
</dbReference>
<proteinExistence type="inferred from homology"/>
<evidence type="ECO:0000256" key="1">
    <source>
        <dbReference type="ARBA" id="ARBA00004236"/>
    </source>
</evidence>
<evidence type="ECO:0000256" key="9">
    <source>
        <dbReference type="ARBA" id="ARBA00022801"/>
    </source>
</evidence>
<keyword evidence="14" id="KW-0961">Cell wall biogenesis/degradation</keyword>
<comment type="catalytic activity">
    <reaction evidence="15">
        <text>Preferential cleavage: (Ac)2-L-Lys-D-Ala-|-D-Ala. Also transpeptidation of peptidyl-alanyl moieties that are N-acyl substituents of D-alanine.</text>
        <dbReference type="EC" id="3.4.16.4"/>
    </reaction>
</comment>
<evidence type="ECO:0000256" key="2">
    <source>
        <dbReference type="ARBA" id="ARBA00007090"/>
    </source>
</evidence>
<dbReference type="NCBIfam" id="TIGR02074">
    <property type="entry name" value="PBP_1a_fam"/>
    <property type="match status" value="1"/>
</dbReference>
<keyword evidence="8" id="KW-0808">Transferase</keyword>
<evidence type="ECO:0000256" key="7">
    <source>
        <dbReference type="ARBA" id="ARBA00022676"/>
    </source>
</evidence>
<dbReference type="AlphaFoldDB" id="A0A1F6NYG8"/>
<dbReference type="Gene3D" id="1.10.3810.10">
    <property type="entry name" value="Biosynthetic peptidoglycan transglycosylase-like"/>
    <property type="match status" value="1"/>
</dbReference>
<evidence type="ECO:0000313" key="22">
    <source>
        <dbReference type="Proteomes" id="UP000178490"/>
    </source>
</evidence>
<evidence type="ECO:0000256" key="3">
    <source>
        <dbReference type="ARBA" id="ARBA00007739"/>
    </source>
</evidence>
<dbReference type="InterPro" id="IPR036950">
    <property type="entry name" value="PBP_transglycosylase"/>
</dbReference>
<keyword evidence="9" id="KW-0378">Hydrolase</keyword>
<dbReference type="InterPro" id="IPR050396">
    <property type="entry name" value="Glycosyltr_51/Transpeptidase"/>
</dbReference>
<dbReference type="GO" id="GO:0008360">
    <property type="term" value="P:regulation of cell shape"/>
    <property type="evidence" value="ECO:0007669"/>
    <property type="project" value="UniProtKB-KW"/>
</dbReference>
<feature type="region of interest" description="Disordered" evidence="17">
    <location>
        <begin position="698"/>
        <end position="724"/>
    </location>
</feature>
<evidence type="ECO:0000256" key="8">
    <source>
        <dbReference type="ARBA" id="ARBA00022679"/>
    </source>
</evidence>
<name>A0A1F6NYG8_9BACT</name>
<dbReference type="GO" id="GO:0009252">
    <property type="term" value="P:peptidoglycan biosynthetic process"/>
    <property type="evidence" value="ECO:0007669"/>
    <property type="project" value="UniProtKB-KW"/>
</dbReference>
<evidence type="ECO:0000256" key="12">
    <source>
        <dbReference type="ARBA" id="ARBA00023136"/>
    </source>
</evidence>
<keyword evidence="10" id="KW-0133">Cell shape</keyword>
<dbReference type="InterPro" id="IPR023346">
    <property type="entry name" value="Lysozyme-like_dom_sf"/>
</dbReference>
<dbReference type="InterPro" id="IPR001460">
    <property type="entry name" value="PCN-bd_Tpept"/>
</dbReference>
<dbReference type="EMBL" id="MFRC01000055">
    <property type="protein sequence ID" value="OGH88955.1"/>
    <property type="molecule type" value="Genomic_DNA"/>
</dbReference>
<reference evidence="21 22" key="1">
    <citation type="journal article" date="2016" name="Nat. Commun.">
        <title>Thousands of microbial genomes shed light on interconnected biogeochemical processes in an aquifer system.</title>
        <authorList>
            <person name="Anantharaman K."/>
            <person name="Brown C.T."/>
            <person name="Hug L.A."/>
            <person name="Sharon I."/>
            <person name="Castelle C.J."/>
            <person name="Probst A.J."/>
            <person name="Thomas B.C."/>
            <person name="Singh A."/>
            <person name="Wilkins M.J."/>
            <person name="Karaoz U."/>
            <person name="Brodie E.L."/>
            <person name="Williams K.H."/>
            <person name="Hubbard S.S."/>
            <person name="Banfield J.F."/>
        </authorList>
    </citation>
    <scope>NUCLEOTIDE SEQUENCE [LARGE SCALE GENOMIC DNA]</scope>
</reference>
<keyword evidence="4" id="KW-1003">Cell membrane</keyword>
<keyword evidence="18" id="KW-0812">Transmembrane</keyword>
<comment type="similarity">
    <text evidence="3">In the N-terminal section; belongs to the glycosyltransferase 51 family.</text>
</comment>
<dbReference type="GO" id="GO:0009002">
    <property type="term" value="F:serine-type D-Ala-D-Ala carboxypeptidase activity"/>
    <property type="evidence" value="ECO:0007669"/>
    <property type="project" value="UniProtKB-EC"/>
</dbReference>
<dbReference type="InterPro" id="IPR001264">
    <property type="entry name" value="Glyco_trans_51"/>
</dbReference>
<evidence type="ECO:0000259" key="20">
    <source>
        <dbReference type="Pfam" id="PF00912"/>
    </source>
</evidence>
<keyword evidence="5" id="KW-0121">Carboxypeptidase</keyword>
<evidence type="ECO:0000313" key="21">
    <source>
        <dbReference type="EMBL" id="OGH88955.1"/>
    </source>
</evidence>
<protein>
    <submittedName>
        <fullName evidence="21">Uncharacterized protein</fullName>
    </submittedName>
</protein>
<keyword evidence="12 18" id="KW-0472">Membrane</keyword>
<dbReference type="Gene3D" id="3.40.710.10">
    <property type="entry name" value="DD-peptidase/beta-lactamase superfamily"/>
    <property type="match status" value="1"/>
</dbReference>
<evidence type="ECO:0000256" key="5">
    <source>
        <dbReference type="ARBA" id="ARBA00022645"/>
    </source>
</evidence>
<dbReference type="SUPFAM" id="SSF56601">
    <property type="entry name" value="beta-lactamase/transpeptidase-like"/>
    <property type="match status" value="1"/>
</dbReference>
<accession>A0A1F6NYG8</accession>
<evidence type="ECO:0000256" key="10">
    <source>
        <dbReference type="ARBA" id="ARBA00022960"/>
    </source>
</evidence>
<dbReference type="InterPro" id="IPR012338">
    <property type="entry name" value="Beta-lactam/transpept-like"/>
</dbReference>
<dbReference type="SUPFAM" id="SSF53955">
    <property type="entry name" value="Lysozyme-like"/>
    <property type="match status" value="1"/>
</dbReference>
<evidence type="ECO:0000256" key="13">
    <source>
        <dbReference type="ARBA" id="ARBA00023268"/>
    </source>
</evidence>
<evidence type="ECO:0000256" key="14">
    <source>
        <dbReference type="ARBA" id="ARBA00023316"/>
    </source>
</evidence>
<feature type="transmembrane region" description="Helical" evidence="18">
    <location>
        <begin position="7"/>
        <end position="27"/>
    </location>
</feature>
<comment type="caution">
    <text evidence="21">The sequence shown here is derived from an EMBL/GenBank/DDBJ whole genome shotgun (WGS) entry which is preliminary data.</text>
</comment>
<evidence type="ECO:0000256" key="4">
    <source>
        <dbReference type="ARBA" id="ARBA00022475"/>
    </source>
</evidence>
<keyword evidence="7" id="KW-0328">Glycosyltransferase</keyword>
<evidence type="ECO:0000256" key="15">
    <source>
        <dbReference type="ARBA" id="ARBA00034000"/>
    </source>
</evidence>
<gene>
    <name evidence="21" type="ORF">A2537_03045</name>
</gene>